<dbReference type="Gene3D" id="3.40.720.10">
    <property type="entry name" value="Alkaline Phosphatase, subunit A"/>
    <property type="match status" value="1"/>
</dbReference>
<dbReference type="InterPro" id="IPR035874">
    <property type="entry name" value="IDS"/>
</dbReference>
<dbReference type="EMBL" id="RBCJ01000004">
    <property type="protein sequence ID" value="RKN78662.1"/>
    <property type="molecule type" value="Genomic_DNA"/>
</dbReference>
<keyword evidence="5" id="KW-0378">Hydrolase</keyword>
<dbReference type="SUPFAM" id="SSF53649">
    <property type="entry name" value="Alkaline phosphatase-like"/>
    <property type="match status" value="1"/>
</dbReference>
<comment type="similarity">
    <text evidence="2">Belongs to the sulfatase family.</text>
</comment>
<dbReference type="GO" id="GO:0005737">
    <property type="term" value="C:cytoplasm"/>
    <property type="evidence" value="ECO:0007669"/>
    <property type="project" value="TreeGrafter"/>
</dbReference>
<dbReference type="RefSeq" id="WP_120713570.1">
    <property type="nucleotide sequence ID" value="NZ_RBCJ01000004.1"/>
</dbReference>
<keyword evidence="4" id="KW-0732">Signal</keyword>
<evidence type="ECO:0000313" key="8">
    <source>
        <dbReference type="EMBL" id="RKN78662.1"/>
    </source>
</evidence>
<dbReference type="GO" id="GO:0046872">
    <property type="term" value="F:metal ion binding"/>
    <property type="evidence" value="ECO:0007669"/>
    <property type="project" value="UniProtKB-KW"/>
</dbReference>
<dbReference type="AlphaFoldDB" id="A0A3B0BZH5"/>
<protein>
    <submittedName>
        <fullName evidence="8">Choline-sulfatase</fullName>
    </submittedName>
</protein>
<keyword evidence="9" id="KW-1185">Reference proteome</keyword>
<evidence type="ECO:0000256" key="5">
    <source>
        <dbReference type="ARBA" id="ARBA00022801"/>
    </source>
</evidence>
<dbReference type="PROSITE" id="PS51257">
    <property type="entry name" value="PROKAR_LIPOPROTEIN"/>
    <property type="match status" value="1"/>
</dbReference>
<evidence type="ECO:0000256" key="6">
    <source>
        <dbReference type="ARBA" id="ARBA00022837"/>
    </source>
</evidence>
<evidence type="ECO:0000259" key="7">
    <source>
        <dbReference type="Pfam" id="PF00884"/>
    </source>
</evidence>
<comment type="cofactor">
    <cofactor evidence="1">
        <name>Ca(2+)</name>
        <dbReference type="ChEBI" id="CHEBI:29108"/>
    </cofactor>
</comment>
<keyword evidence="3" id="KW-0479">Metal-binding</keyword>
<sequence>MREIISVTPIIAFLFLLGACHQNRKTEKLNEPERPNILLIAVDDLNDWIGILGGHPQAKTPHMDRLARRGVLFSNAHCQAPVCNPSRASIMTSLYPSTTGIYFLNPDITESPIASKNVVMPKRFQQEGYDVFAAGKLFHNGKGINETHIPNYAGQFGGFGPMPKEKISTYPGHPLWDWGVYPERDEQMPDYQIASWAEEHLAEKQDQPFWMGVGFYRPHVPQFAPQKWFDLYPLESLELPKTIARDLEDISSYGISITREKHVSPTHDWVLENDEWKPLVQSYLACVSFVDEQVGRVINALDNGDYGDNTYVVLFSDHGFHIGEKERHAKRSLWEDGSRVPMIIMGPGIPEGKVCNKPVQLLDIYPTLLELSGLEHDSKHEGNSLVPLLQNTEVEWPHYARTSFGPGNYAIVSEDYRFIQYRDGSEEFYDHKSDPNEWYNQVGNAKYEAVVQQHRDQIPQLWHPILGKGSTGHLSYQASEHK</sequence>
<reference evidence="8 9" key="1">
    <citation type="submission" date="2018-10" db="EMBL/GenBank/DDBJ databases">
        <title>Ulvibacterium marinum gen. nov., sp. nov., a novel marine bacterium of the family Flavobacteriaceae, isolated from a culture of the green alga Ulva prolifera.</title>
        <authorList>
            <person name="Zhang Z."/>
        </authorList>
    </citation>
    <scope>NUCLEOTIDE SEQUENCE [LARGE SCALE GENOMIC DNA]</scope>
    <source>
        <strain evidence="8 9">CCMM003</strain>
    </source>
</reference>
<dbReference type="InterPro" id="IPR000917">
    <property type="entry name" value="Sulfatase_N"/>
</dbReference>
<evidence type="ECO:0000256" key="3">
    <source>
        <dbReference type="ARBA" id="ARBA00022723"/>
    </source>
</evidence>
<dbReference type="Proteomes" id="UP000276603">
    <property type="component" value="Unassembled WGS sequence"/>
</dbReference>
<comment type="caution">
    <text evidence="8">The sequence shown here is derived from an EMBL/GenBank/DDBJ whole genome shotgun (WGS) entry which is preliminary data.</text>
</comment>
<keyword evidence="6" id="KW-0106">Calcium</keyword>
<dbReference type="PANTHER" id="PTHR45953:SF1">
    <property type="entry name" value="IDURONATE 2-SULFATASE"/>
    <property type="match status" value="1"/>
</dbReference>
<evidence type="ECO:0000313" key="9">
    <source>
        <dbReference type="Proteomes" id="UP000276603"/>
    </source>
</evidence>
<organism evidence="8 9">
    <name type="scientific">Ulvibacterium marinum</name>
    <dbReference type="NCBI Taxonomy" id="2419782"/>
    <lineage>
        <taxon>Bacteria</taxon>
        <taxon>Pseudomonadati</taxon>
        <taxon>Bacteroidota</taxon>
        <taxon>Flavobacteriia</taxon>
        <taxon>Flavobacteriales</taxon>
        <taxon>Flavobacteriaceae</taxon>
        <taxon>Ulvibacterium</taxon>
    </lineage>
</organism>
<feature type="domain" description="Sulfatase N-terminal" evidence="7">
    <location>
        <begin position="35"/>
        <end position="373"/>
    </location>
</feature>
<accession>A0A3B0BZH5</accession>
<proteinExistence type="inferred from homology"/>
<evidence type="ECO:0000256" key="4">
    <source>
        <dbReference type="ARBA" id="ARBA00022729"/>
    </source>
</evidence>
<gene>
    <name evidence="8" type="ORF">D7Z94_20915</name>
</gene>
<evidence type="ECO:0000256" key="2">
    <source>
        <dbReference type="ARBA" id="ARBA00008779"/>
    </source>
</evidence>
<dbReference type="PANTHER" id="PTHR45953">
    <property type="entry name" value="IDURONATE 2-SULFATASE"/>
    <property type="match status" value="1"/>
</dbReference>
<dbReference type="InterPro" id="IPR017850">
    <property type="entry name" value="Alkaline_phosphatase_core_sf"/>
</dbReference>
<name>A0A3B0BZH5_9FLAO</name>
<evidence type="ECO:0000256" key="1">
    <source>
        <dbReference type="ARBA" id="ARBA00001913"/>
    </source>
</evidence>
<dbReference type="OrthoDB" id="9763552at2"/>
<dbReference type="CDD" id="cd16030">
    <property type="entry name" value="iduronate-2-sulfatase"/>
    <property type="match status" value="1"/>
</dbReference>
<dbReference type="Pfam" id="PF00884">
    <property type="entry name" value="Sulfatase"/>
    <property type="match status" value="1"/>
</dbReference>
<dbReference type="GO" id="GO:0004423">
    <property type="term" value="F:iduronate-2-sulfatase activity"/>
    <property type="evidence" value="ECO:0007669"/>
    <property type="project" value="InterPro"/>
</dbReference>